<protein>
    <submittedName>
        <fullName evidence="3">DUF1648 domain-containing protein</fullName>
    </submittedName>
</protein>
<dbReference type="EMBL" id="VSKM01000003">
    <property type="protein sequence ID" value="TYB77353.1"/>
    <property type="molecule type" value="Genomic_DNA"/>
</dbReference>
<keyword evidence="1" id="KW-0812">Transmembrane</keyword>
<organism evidence="3 4">
    <name type="scientific">Bizionia saleffrena</name>
    <dbReference type="NCBI Taxonomy" id="291189"/>
    <lineage>
        <taxon>Bacteria</taxon>
        <taxon>Pseudomonadati</taxon>
        <taxon>Bacteroidota</taxon>
        <taxon>Flavobacteriia</taxon>
        <taxon>Flavobacteriales</taxon>
        <taxon>Flavobacteriaceae</taxon>
        <taxon>Bizionia</taxon>
    </lineage>
</organism>
<proteinExistence type="predicted"/>
<feature type="domain" description="DUF1648" evidence="2">
    <location>
        <begin position="28"/>
        <end position="71"/>
    </location>
</feature>
<feature type="transmembrane region" description="Helical" evidence="1">
    <location>
        <begin position="146"/>
        <end position="168"/>
    </location>
</feature>
<keyword evidence="4" id="KW-1185">Reference proteome</keyword>
<accession>A0A8H2QF74</accession>
<feature type="transmembrane region" description="Helical" evidence="1">
    <location>
        <begin position="20"/>
        <end position="39"/>
    </location>
</feature>
<evidence type="ECO:0000256" key="1">
    <source>
        <dbReference type="SAM" id="Phobius"/>
    </source>
</evidence>
<comment type="caution">
    <text evidence="3">The sequence shown here is derived from an EMBL/GenBank/DDBJ whole genome shotgun (WGS) entry which is preliminary data.</text>
</comment>
<dbReference type="Proteomes" id="UP000323324">
    <property type="component" value="Unassembled WGS sequence"/>
</dbReference>
<dbReference type="RefSeq" id="WP_148368642.1">
    <property type="nucleotide sequence ID" value="NZ_VSKM01000003.1"/>
</dbReference>
<feature type="transmembrane region" description="Helical" evidence="1">
    <location>
        <begin position="63"/>
        <end position="80"/>
    </location>
</feature>
<name>A0A8H2QF74_9FLAO</name>
<gene>
    <name evidence="3" type="ORF">ES676_03415</name>
</gene>
<evidence type="ECO:0000259" key="2">
    <source>
        <dbReference type="Pfam" id="PF07853"/>
    </source>
</evidence>
<feature type="transmembrane region" description="Helical" evidence="1">
    <location>
        <begin position="113"/>
        <end position="134"/>
    </location>
</feature>
<evidence type="ECO:0000313" key="4">
    <source>
        <dbReference type="Proteomes" id="UP000323324"/>
    </source>
</evidence>
<dbReference type="AlphaFoldDB" id="A0A8H2QF74"/>
<dbReference type="Pfam" id="PF07853">
    <property type="entry name" value="DUF1648"/>
    <property type="match status" value="1"/>
</dbReference>
<keyword evidence="1" id="KW-1133">Transmembrane helix</keyword>
<keyword evidence="1" id="KW-0472">Membrane</keyword>
<evidence type="ECO:0000313" key="3">
    <source>
        <dbReference type="EMBL" id="TYB77353.1"/>
    </source>
</evidence>
<sequence>MFNTNRPKLKIDCDKSDRIIEALTLLSLLFSFAFIAHHYSDLPDRVPAHFGLDGEVNRYDEKSMIWLVPMLLSAICFGVYKLNKHPYIYNYPVKITENNAEKQYRSSTKITRYINLSFSLICAVITYEMVTIALKNSTSFSLFSNYFLIITIAFLTLMPIVMVIKTIVQTKK</sequence>
<dbReference type="InterPro" id="IPR012867">
    <property type="entry name" value="DUF1648"/>
</dbReference>
<reference evidence="3 4" key="1">
    <citation type="submission" date="2019-08" db="EMBL/GenBank/DDBJ databases">
        <title>Genomes of Antarctic Bizionia species.</title>
        <authorList>
            <person name="Bowman J.P."/>
        </authorList>
    </citation>
    <scope>NUCLEOTIDE SEQUENCE [LARGE SCALE GENOMIC DNA]</scope>
    <source>
        <strain evidence="3 4">HFD</strain>
    </source>
</reference>